<dbReference type="eggNOG" id="ENOG502THDI">
    <property type="taxonomic scope" value="Eukaryota"/>
</dbReference>
<dbReference type="GO" id="GO:0031146">
    <property type="term" value="P:SCF-dependent proteasomal ubiquitin-dependent protein catabolic process"/>
    <property type="evidence" value="ECO:0007669"/>
    <property type="project" value="TreeGrafter"/>
</dbReference>
<evidence type="ECO:0000313" key="1">
    <source>
        <dbReference type="Proteomes" id="UP000095282"/>
    </source>
</evidence>
<dbReference type="WBParaSite" id="Csp11.Scaffold629.g9361.t1">
    <property type="protein sequence ID" value="Csp11.Scaffold629.g9361.t1"/>
    <property type="gene ID" value="Csp11.Scaffold629.g9361"/>
</dbReference>
<dbReference type="STRING" id="1561998.A0A1I7UHF7"/>
<protein>
    <submittedName>
        <fullName evidence="2">LRRCT domain-containing protein</fullName>
    </submittedName>
</protein>
<dbReference type="InterPro" id="IPR032675">
    <property type="entry name" value="LRR_dom_sf"/>
</dbReference>
<organism evidence="1 2">
    <name type="scientific">Caenorhabditis tropicalis</name>
    <dbReference type="NCBI Taxonomy" id="1561998"/>
    <lineage>
        <taxon>Eukaryota</taxon>
        <taxon>Metazoa</taxon>
        <taxon>Ecdysozoa</taxon>
        <taxon>Nematoda</taxon>
        <taxon>Chromadorea</taxon>
        <taxon>Rhabditida</taxon>
        <taxon>Rhabditina</taxon>
        <taxon>Rhabditomorpha</taxon>
        <taxon>Rhabditoidea</taxon>
        <taxon>Rhabditidae</taxon>
        <taxon>Peloderinae</taxon>
        <taxon>Caenorhabditis</taxon>
    </lineage>
</organism>
<dbReference type="Gene3D" id="3.80.10.10">
    <property type="entry name" value="Ribonuclease Inhibitor"/>
    <property type="match status" value="1"/>
</dbReference>
<dbReference type="Proteomes" id="UP000095282">
    <property type="component" value="Unplaced"/>
</dbReference>
<name>A0A1I7UHF7_9PELO</name>
<evidence type="ECO:0000313" key="2">
    <source>
        <dbReference type="WBParaSite" id="Csp11.Scaffold629.g9361.t1"/>
    </source>
</evidence>
<dbReference type="PANTHER" id="PTHR13318">
    <property type="entry name" value="PARTNER OF PAIRED, ISOFORM B-RELATED"/>
    <property type="match status" value="1"/>
</dbReference>
<sequence>MLLDQGLGSMPIEMVTRIVQWLNPTDKLNTALSHIGIAGIIVNLLPRIRALRIGVSSDDLKGKIEGDTADITAPRISEDERRAILNLLMPYLVETIESLHLENELINEEISDEQLATFLQFTRNSPLRELVLTEIDLEHIHTWTLALFARFTNLEKVEIDGCKLGNSTEASLLRSLSSSFQTLTQIDLKGTPQITDQFSRRISRSCPNLSYFRISGCPLVTTLSALPLIESTAMRRTDKLDVHMDNTDFDANQLQSFMRSPLFGSSSSEWSLESVTVPLGYNKPAVLALHSSRKYVLIFV</sequence>
<proteinExistence type="predicted"/>
<reference evidence="2" key="1">
    <citation type="submission" date="2016-11" db="UniProtKB">
        <authorList>
            <consortium name="WormBaseParasite"/>
        </authorList>
    </citation>
    <scope>IDENTIFICATION</scope>
</reference>
<dbReference type="SUPFAM" id="SSF52047">
    <property type="entry name" value="RNI-like"/>
    <property type="match status" value="1"/>
</dbReference>
<keyword evidence="1" id="KW-1185">Reference proteome</keyword>
<dbReference type="GO" id="GO:0019005">
    <property type="term" value="C:SCF ubiquitin ligase complex"/>
    <property type="evidence" value="ECO:0007669"/>
    <property type="project" value="TreeGrafter"/>
</dbReference>
<dbReference type="AlphaFoldDB" id="A0A1I7UHF7"/>
<accession>A0A1I7UHF7</accession>